<evidence type="ECO:0000256" key="1">
    <source>
        <dbReference type="ARBA" id="ARBA00022801"/>
    </source>
</evidence>
<protein>
    <submittedName>
        <fullName evidence="3">Apolipoprotein acyltransferase</fullName>
    </submittedName>
</protein>
<evidence type="ECO:0000313" key="3">
    <source>
        <dbReference type="EMBL" id="BCX50351.1"/>
    </source>
</evidence>
<dbReference type="InterPro" id="IPR050345">
    <property type="entry name" value="Aliph_Amidase/BUP"/>
</dbReference>
<dbReference type="InterPro" id="IPR003010">
    <property type="entry name" value="C-N_Hydrolase"/>
</dbReference>
<dbReference type="Pfam" id="PF00795">
    <property type="entry name" value="CN_hydrolase"/>
    <property type="match status" value="1"/>
</dbReference>
<reference evidence="3 4" key="1">
    <citation type="submission" date="2021-06" db="EMBL/GenBank/DDBJ databases">
        <title>Complete genome of Haloferula helveola possessing various polysaccharide degrading enzymes.</title>
        <authorList>
            <person name="Takami H."/>
            <person name="Huang C."/>
            <person name="Hamasaki K."/>
        </authorList>
    </citation>
    <scope>NUCLEOTIDE SEQUENCE [LARGE SCALE GENOMIC DNA]</scope>
    <source>
        <strain evidence="3 4">CN-1</strain>
    </source>
</reference>
<evidence type="ECO:0000313" key="4">
    <source>
        <dbReference type="Proteomes" id="UP001374893"/>
    </source>
</evidence>
<dbReference type="RefSeq" id="WP_338687355.1">
    <property type="nucleotide sequence ID" value="NZ_AP024702.1"/>
</dbReference>
<dbReference type="PROSITE" id="PS50263">
    <property type="entry name" value="CN_HYDROLASE"/>
    <property type="match status" value="1"/>
</dbReference>
<keyword evidence="3" id="KW-0012">Acyltransferase</keyword>
<dbReference type="SUPFAM" id="SSF56317">
    <property type="entry name" value="Carbon-nitrogen hydrolase"/>
    <property type="match status" value="1"/>
</dbReference>
<sequence>MPRLALLQSKGFPSKREAFSHHETLIRDAAAQGAQIIVTQELFLTPYFCITEDPSLFDLADPIPCETTDQLGKLAGELGVVIVSSLFEQRGPGLFHNTAVVHDADGRMLGQYRKSHIPQDPGFEEKFYFTPGDTDWPVWETRFGKIGVLICWDQWYPEAARLMALGGAEILLYPTAIGWLPSEKEALGAAQHSAWETVQRGHAVANGCFLAAVNRVGTEGETEFWGQSFVANPYGELVAKASSDQEEILIHDLDLGQVEDFRRIWPFFRDRRIDAYGDLTKRWRH</sequence>
<feature type="domain" description="CN hydrolase" evidence="2">
    <location>
        <begin position="2"/>
        <end position="255"/>
    </location>
</feature>
<dbReference type="CDD" id="cd07573">
    <property type="entry name" value="CPA"/>
    <property type="match status" value="1"/>
</dbReference>
<accession>A0ABN6H9L5</accession>
<dbReference type="GO" id="GO:0016746">
    <property type="term" value="F:acyltransferase activity"/>
    <property type="evidence" value="ECO:0007669"/>
    <property type="project" value="UniProtKB-KW"/>
</dbReference>
<dbReference type="Gene3D" id="3.60.110.10">
    <property type="entry name" value="Carbon-nitrogen hydrolase"/>
    <property type="match status" value="1"/>
</dbReference>
<name>A0ABN6H9L5_9BACT</name>
<dbReference type="PANTHER" id="PTHR43674:SF2">
    <property type="entry name" value="BETA-UREIDOPROPIONASE"/>
    <property type="match status" value="1"/>
</dbReference>
<organism evidence="3 4">
    <name type="scientific">Haloferula helveola</name>
    <dbReference type="NCBI Taxonomy" id="490095"/>
    <lineage>
        <taxon>Bacteria</taxon>
        <taxon>Pseudomonadati</taxon>
        <taxon>Verrucomicrobiota</taxon>
        <taxon>Verrucomicrobiia</taxon>
        <taxon>Verrucomicrobiales</taxon>
        <taxon>Verrucomicrobiaceae</taxon>
        <taxon>Haloferula</taxon>
    </lineage>
</organism>
<gene>
    <name evidence="3" type="ORF">HAHE_42590</name>
</gene>
<dbReference type="Proteomes" id="UP001374893">
    <property type="component" value="Chromosome"/>
</dbReference>
<keyword evidence="1" id="KW-0378">Hydrolase</keyword>
<proteinExistence type="predicted"/>
<dbReference type="InterPro" id="IPR036526">
    <property type="entry name" value="C-N_Hydrolase_sf"/>
</dbReference>
<keyword evidence="3" id="KW-0808">Transferase</keyword>
<dbReference type="EMBL" id="AP024702">
    <property type="protein sequence ID" value="BCX50351.1"/>
    <property type="molecule type" value="Genomic_DNA"/>
</dbReference>
<keyword evidence="4" id="KW-1185">Reference proteome</keyword>
<dbReference type="PANTHER" id="PTHR43674">
    <property type="entry name" value="NITRILASE C965.09-RELATED"/>
    <property type="match status" value="1"/>
</dbReference>
<evidence type="ECO:0000259" key="2">
    <source>
        <dbReference type="PROSITE" id="PS50263"/>
    </source>
</evidence>